<feature type="compositionally biased region" description="Low complexity" evidence="2">
    <location>
        <begin position="7"/>
        <end position="39"/>
    </location>
</feature>
<dbReference type="SUPFAM" id="SSF47823">
    <property type="entry name" value="lambda integrase-like, N-terminal domain"/>
    <property type="match status" value="1"/>
</dbReference>
<dbReference type="InterPro" id="IPR011010">
    <property type="entry name" value="DNA_brk_join_enz"/>
</dbReference>
<accession>A0ABQ8MAX4</accession>
<dbReference type="EMBL" id="JACTAM010000010">
    <property type="protein sequence ID" value="KAI2660051.1"/>
    <property type="molecule type" value="Genomic_DNA"/>
</dbReference>
<keyword evidence="4" id="KW-1185">Reference proteome</keyword>
<evidence type="ECO:0000313" key="4">
    <source>
        <dbReference type="Proteomes" id="UP000830375"/>
    </source>
</evidence>
<gene>
    <name evidence="3" type="ORF">H4Q32_022649</name>
</gene>
<proteinExistence type="predicted"/>
<dbReference type="Proteomes" id="UP000830375">
    <property type="component" value="Unassembled WGS sequence"/>
</dbReference>
<reference evidence="3 4" key="1">
    <citation type="submission" date="2022-01" db="EMBL/GenBank/DDBJ databases">
        <title>A high-quality chromosome-level genome assembly of rohu carp, Labeo rohita.</title>
        <authorList>
            <person name="Arick M.A. II"/>
            <person name="Hsu C.-Y."/>
            <person name="Magbanua Z."/>
            <person name="Pechanova O."/>
            <person name="Grover C."/>
            <person name="Miller E."/>
            <person name="Thrash A."/>
            <person name="Ezzel L."/>
            <person name="Alam S."/>
            <person name="Benzie J."/>
            <person name="Hamilton M."/>
            <person name="Karsi A."/>
            <person name="Lawrence M.L."/>
            <person name="Peterson D.G."/>
        </authorList>
    </citation>
    <scope>NUCLEOTIDE SEQUENCE [LARGE SCALE GENOMIC DNA]</scope>
    <source>
        <strain evidence="4">BAU-BD-2019</strain>
        <tissue evidence="3">Blood</tissue>
    </source>
</reference>
<dbReference type="SUPFAM" id="SSF56349">
    <property type="entry name" value="DNA breaking-rejoining enzymes"/>
    <property type="match status" value="1"/>
</dbReference>
<organism evidence="3 4">
    <name type="scientific">Labeo rohita</name>
    <name type="common">Indian major carp</name>
    <name type="synonym">Cyprinus rohita</name>
    <dbReference type="NCBI Taxonomy" id="84645"/>
    <lineage>
        <taxon>Eukaryota</taxon>
        <taxon>Metazoa</taxon>
        <taxon>Chordata</taxon>
        <taxon>Craniata</taxon>
        <taxon>Vertebrata</taxon>
        <taxon>Euteleostomi</taxon>
        <taxon>Actinopterygii</taxon>
        <taxon>Neopterygii</taxon>
        <taxon>Teleostei</taxon>
        <taxon>Ostariophysi</taxon>
        <taxon>Cypriniformes</taxon>
        <taxon>Cyprinidae</taxon>
        <taxon>Labeoninae</taxon>
        <taxon>Labeonini</taxon>
        <taxon>Labeo</taxon>
    </lineage>
</organism>
<dbReference type="PANTHER" id="PTHR35617:SF3">
    <property type="entry name" value="CORE-BINDING (CB) DOMAIN-CONTAINING PROTEIN"/>
    <property type="match status" value="1"/>
</dbReference>
<evidence type="ECO:0000256" key="2">
    <source>
        <dbReference type="SAM" id="MobiDB-lite"/>
    </source>
</evidence>
<name>A0ABQ8MAX4_LABRO</name>
<feature type="region of interest" description="Disordered" evidence="2">
    <location>
        <begin position="1"/>
        <end position="55"/>
    </location>
</feature>
<evidence type="ECO:0000256" key="1">
    <source>
        <dbReference type="ARBA" id="ARBA00023172"/>
    </source>
</evidence>
<comment type="caution">
    <text evidence="3">The sequence shown here is derived from an EMBL/GenBank/DDBJ whole genome shotgun (WGS) entry which is preliminary data.</text>
</comment>
<dbReference type="PANTHER" id="PTHR35617">
    <property type="entry name" value="PHAGE_INTEGRASE DOMAIN-CONTAINING PROTEIN"/>
    <property type="match status" value="1"/>
</dbReference>
<dbReference type="InterPro" id="IPR013762">
    <property type="entry name" value="Integrase-like_cat_sf"/>
</dbReference>
<keyword evidence="1" id="KW-0233">DNA recombination</keyword>
<evidence type="ECO:0000313" key="3">
    <source>
        <dbReference type="EMBL" id="KAI2660051.1"/>
    </source>
</evidence>
<dbReference type="Gene3D" id="1.10.443.10">
    <property type="entry name" value="Intergrase catalytic core"/>
    <property type="match status" value="1"/>
</dbReference>
<protein>
    <submittedName>
        <fullName evidence="3">Alpha-1,2-mannosyltransferase MNN22</fullName>
    </submittedName>
</protein>
<sequence>MRHFLPKHSSSSAASSHPKPAPTQQPVKPAPSAAQSAPKPETRHQSRLARRYPFPKCQGPRPKVVLDQAPQAIPFCFRCRWQCVCDKHSCEPWVRSNSAHTTIGCYSGKNKTHSQKESTFPLPPTTNSEPTQGRQLFETIHPLALWAEAWQAIPGVSSWMIGIIRRGYTLQFTRRLPRFSGVVSTLVQGKDPDIARTKVRNLLAKGAVEMVRLLFPVPKKDGGLRPILDLRTISAALSGTVAQPPETGPPLSGEQNNMLMQYAELWARWEPANLPKSVLNTISQARVLSTRRLYTVIWSVFSGWCAARELLEKGCSPSTLKIYVPAIAAYYAPIASQSGSRRLNPPHPITVPSWDLPIVLRALRSPPFETLHSIDLRPLTLKTALLLALASVKRIGDLQALSVNPACLEFGPNDSKVVLKTKQGYVPKVLSTPFRAQVITLLVLSPSEQDQDFNLLCPVRALRTFIERLQCPMGVGAHSTRGVASSWAWSSGVSITEICAVAGWASPSTFARFYSLDVQALQAWVLSA</sequence>